<dbReference type="VEuPathDB" id="VectorBase:ISCI024762"/>
<dbReference type="EMBL" id="ABJB011083153">
    <property type="status" value="NOT_ANNOTATED_CDS"/>
    <property type="molecule type" value="Genomic_DNA"/>
</dbReference>
<dbReference type="Proteomes" id="UP000001555">
    <property type="component" value="Unassembled WGS sequence"/>
</dbReference>
<dbReference type="VEuPathDB" id="VectorBase:ISCP_027176"/>
<gene>
    <name evidence="1" type="ORF">IscW_ISCW024762</name>
</gene>
<reference evidence="2" key="2">
    <citation type="submission" date="2020-05" db="UniProtKB">
        <authorList>
            <consortium name="EnsemblMetazoa"/>
        </authorList>
    </citation>
    <scope>IDENTIFICATION</scope>
    <source>
        <strain evidence="2">wikel</strain>
    </source>
</reference>
<dbReference type="PANTHER" id="PTHR10730">
    <property type="entry name" value="PROCOLLAGEN-LYSINE,2-OXOGLUTARATE 5-DIOXYGENASE/GLYCOSYLTRANSFERASE 25 FAMILY MEMBER"/>
    <property type="match status" value="1"/>
</dbReference>
<evidence type="ECO:0000313" key="3">
    <source>
        <dbReference type="Proteomes" id="UP000001555"/>
    </source>
</evidence>
<evidence type="ECO:0000313" key="2">
    <source>
        <dbReference type="EnsemblMetazoa" id="ISCW024762-PA"/>
    </source>
</evidence>
<protein>
    <submittedName>
        <fullName evidence="1">Procollagen-lysine, 2-oxoglutarate 5-dioxygenase, putative</fullName>
    </submittedName>
</protein>
<keyword evidence="3" id="KW-1185">Reference proteome</keyword>
<reference evidence="1 3" key="1">
    <citation type="submission" date="2008-03" db="EMBL/GenBank/DDBJ databases">
        <title>Annotation of Ixodes scapularis.</title>
        <authorList>
            <consortium name="Ixodes scapularis Genome Project Consortium"/>
            <person name="Caler E."/>
            <person name="Hannick L.I."/>
            <person name="Bidwell S."/>
            <person name="Joardar V."/>
            <person name="Thiagarajan M."/>
            <person name="Amedeo P."/>
            <person name="Galinsky K.J."/>
            <person name="Schobel S."/>
            <person name="Inman J."/>
            <person name="Hostetler J."/>
            <person name="Miller J."/>
            <person name="Hammond M."/>
            <person name="Megy K."/>
            <person name="Lawson D."/>
            <person name="Kodira C."/>
            <person name="Sutton G."/>
            <person name="Meyer J."/>
            <person name="Hill C.A."/>
            <person name="Birren B."/>
            <person name="Nene V."/>
            <person name="Collins F."/>
            <person name="Alarcon-Chaidez F."/>
            <person name="Wikel S."/>
            <person name="Strausberg R."/>
        </authorList>
    </citation>
    <scope>NUCLEOTIDE SEQUENCE [LARGE SCALE GENOMIC DNA]</scope>
    <source>
        <strain evidence="3">Wikel</strain>
        <strain evidence="1">Wikel colony</strain>
    </source>
</reference>
<keyword evidence="4" id="KW-1267">Proteomics identification</keyword>
<feature type="non-terminal residue" evidence="1">
    <location>
        <position position="52"/>
    </location>
</feature>
<name>B7QGF5_IXOSC</name>
<dbReference type="PaxDb" id="6945-B7QGF5"/>
<dbReference type="EMBL" id="DS930938">
    <property type="protein sequence ID" value="EEC17927.1"/>
    <property type="molecule type" value="Genomic_DNA"/>
</dbReference>
<keyword evidence="1" id="KW-0176">Collagen</keyword>
<dbReference type="HOGENOM" id="CLU_3093413_0_0_1"/>
<dbReference type="InterPro" id="IPR050757">
    <property type="entry name" value="Collagen_mod_GT25"/>
</dbReference>
<dbReference type="GO" id="GO:0005581">
    <property type="term" value="C:collagen trimer"/>
    <property type="evidence" value="ECO:0007669"/>
    <property type="project" value="UniProtKB-KW"/>
</dbReference>
<keyword evidence="1" id="KW-0560">Oxidoreductase</keyword>
<dbReference type="VEuPathDB" id="VectorBase:ISCW024762"/>
<dbReference type="PANTHER" id="PTHR10730:SF45">
    <property type="entry name" value="PROCOLLAGEN-LYSINE,2-OXOGLUTARATE 5-DIOXYGENASE"/>
    <property type="match status" value="1"/>
</dbReference>
<dbReference type="STRING" id="6945.B7QGF5"/>
<proteinExistence type="evidence at protein level"/>
<dbReference type="GO" id="GO:0051213">
    <property type="term" value="F:dioxygenase activity"/>
    <property type="evidence" value="ECO:0007669"/>
    <property type="project" value="UniProtKB-KW"/>
</dbReference>
<dbReference type="InParanoid" id="B7QGF5"/>
<accession>B7QGF5</accession>
<organism evidence="1">
    <name type="scientific">Ixodes scapularis</name>
    <name type="common">Black-legged tick</name>
    <name type="synonym">Deer tick</name>
    <dbReference type="NCBI Taxonomy" id="6945"/>
    <lineage>
        <taxon>Eukaryota</taxon>
        <taxon>Metazoa</taxon>
        <taxon>Ecdysozoa</taxon>
        <taxon>Arthropoda</taxon>
        <taxon>Chelicerata</taxon>
        <taxon>Arachnida</taxon>
        <taxon>Acari</taxon>
        <taxon>Parasitiformes</taxon>
        <taxon>Ixodida</taxon>
        <taxon>Ixodoidea</taxon>
        <taxon>Ixodidae</taxon>
        <taxon>Ixodinae</taxon>
        <taxon>Ixodes</taxon>
    </lineage>
</organism>
<sequence>FQDERLAGGYENVPTRDIHMNQVNFEQHWLFFLREYIKPVQEKVFLGYFHDV</sequence>
<evidence type="ECO:0000313" key="1">
    <source>
        <dbReference type="EMBL" id="EEC17927.1"/>
    </source>
</evidence>
<keyword evidence="1" id="KW-0223">Dioxygenase</keyword>
<dbReference type="OrthoDB" id="69177at2759"/>
<feature type="non-terminal residue" evidence="1">
    <location>
        <position position="1"/>
    </location>
</feature>
<evidence type="ECO:0007829" key="4">
    <source>
        <dbReference type="PeptideAtlas" id="B7QGF5"/>
    </source>
</evidence>
<dbReference type="EnsemblMetazoa" id="ISCW024762-RA">
    <property type="protein sequence ID" value="ISCW024762-PA"/>
    <property type="gene ID" value="ISCW024762"/>
</dbReference>
<dbReference type="AlphaFoldDB" id="B7QGF5"/>